<evidence type="ECO:0000259" key="1">
    <source>
        <dbReference type="Pfam" id="PF00483"/>
    </source>
</evidence>
<dbReference type="InterPro" id="IPR029044">
    <property type="entry name" value="Nucleotide-diphossugar_trans"/>
</dbReference>
<dbReference type="SUPFAM" id="SSF53448">
    <property type="entry name" value="Nucleotide-diphospho-sugar transferases"/>
    <property type="match status" value="1"/>
</dbReference>
<protein>
    <submittedName>
        <fullName evidence="2">Glycosyltransferase family 2 protein</fullName>
    </submittedName>
</protein>
<comment type="caution">
    <text evidence="2">The sequence shown here is derived from an EMBL/GenBank/DDBJ whole genome shotgun (WGS) entry which is preliminary data.</text>
</comment>
<dbReference type="CDD" id="cd04183">
    <property type="entry name" value="GT2_BcE_like"/>
    <property type="match status" value="1"/>
</dbReference>
<dbReference type="Gene3D" id="3.90.550.10">
    <property type="entry name" value="Spore Coat Polysaccharide Biosynthesis Protein SpsA, Chain A"/>
    <property type="match status" value="1"/>
</dbReference>
<evidence type="ECO:0000313" key="2">
    <source>
        <dbReference type="EMBL" id="MEE3744982.1"/>
    </source>
</evidence>
<dbReference type="InterPro" id="IPR005835">
    <property type="entry name" value="NTP_transferase_dom"/>
</dbReference>
<dbReference type="Proteomes" id="UP001331664">
    <property type="component" value="Unassembled WGS sequence"/>
</dbReference>
<gene>
    <name evidence="2" type="ORF">V2I23_06685</name>
</gene>
<proteinExistence type="predicted"/>
<dbReference type="EMBL" id="JAZBRD010000010">
    <property type="protein sequence ID" value="MEE3744982.1"/>
    <property type="molecule type" value="Genomic_DNA"/>
</dbReference>
<dbReference type="Pfam" id="PF00483">
    <property type="entry name" value="NTP_transferase"/>
    <property type="match status" value="1"/>
</dbReference>
<feature type="domain" description="Nucleotidyl transferase" evidence="1">
    <location>
        <begin position="22"/>
        <end position="177"/>
    </location>
</feature>
<accession>A0ABU7M5J9</accession>
<dbReference type="InterPro" id="IPR016873">
    <property type="entry name" value="Caps_polysacc_synth_BcbE_prd"/>
</dbReference>
<organism evidence="2 3">
    <name type="scientific">Campylobacter porcelli</name>
    <dbReference type="NCBI Taxonomy" id="1660073"/>
    <lineage>
        <taxon>Bacteria</taxon>
        <taxon>Pseudomonadati</taxon>
        <taxon>Campylobacterota</taxon>
        <taxon>Epsilonproteobacteria</taxon>
        <taxon>Campylobacterales</taxon>
        <taxon>Campylobacteraceae</taxon>
        <taxon>Campylobacter</taxon>
    </lineage>
</organism>
<dbReference type="RefSeq" id="WP_086242295.1">
    <property type="nucleotide sequence ID" value="NZ_JAZBRD010000010.1"/>
</dbReference>
<evidence type="ECO:0000313" key="3">
    <source>
        <dbReference type="Proteomes" id="UP001331664"/>
    </source>
</evidence>
<sequence>MINILVPMAGKSYFFDDKQDGFPKPFIEICGKTMLEHFILNYQNIDNKRFIFIIQDDENRKFGLEDAINVLTNNKSQVLVLKNQTAGMACSALMATEFIDNDTPLIIANMDQIFELDLNLDIERLSNFDAGVLSFENIHPRFSYIKCDEFDNIVQASEKKQISKNAIAGFYYFKKGSDFILAAKNMIKKDINLDGKFYVAPVLNELILQGKVVKNLQIDKDRYFTFYSHAKISEYERIKND</sequence>
<dbReference type="PIRSF" id="PIRSF028162">
    <property type="entry name" value="BcbE_prd"/>
    <property type="match status" value="1"/>
</dbReference>
<keyword evidence="3" id="KW-1185">Reference proteome</keyword>
<name>A0ABU7M5J9_9BACT</name>
<reference evidence="2 3" key="1">
    <citation type="submission" date="2024-01" db="EMBL/GenBank/DDBJ databases">
        <title>Campylobacter porcellus sp. nov.</title>
        <authorList>
            <person name="Papic B."/>
            <person name="Gruntar I."/>
        </authorList>
    </citation>
    <scope>NUCLEOTIDE SEQUENCE [LARGE SCALE GENOMIC DNA]</scope>
    <source>
        <strain evidence="2 3">CX2-4855-23</strain>
    </source>
</reference>